<keyword evidence="2" id="KW-0539">Nucleus</keyword>
<feature type="compositionally biased region" description="Basic and acidic residues" evidence="4">
    <location>
        <begin position="12"/>
        <end position="35"/>
    </location>
</feature>
<dbReference type="Proteomes" id="UP000789342">
    <property type="component" value="Unassembled WGS sequence"/>
</dbReference>
<dbReference type="OrthoDB" id="3366823at2759"/>
<feature type="non-terminal residue" evidence="6">
    <location>
        <position position="225"/>
    </location>
</feature>
<feature type="non-terminal residue" evidence="6">
    <location>
        <position position="1"/>
    </location>
</feature>
<keyword evidence="3" id="KW-0175">Coiled coil</keyword>
<dbReference type="PANTHER" id="PTHR12765">
    <property type="entry name" value="RED PROTEIN IK FACTOR CYTOKINE IK"/>
    <property type="match status" value="1"/>
</dbReference>
<evidence type="ECO:0000256" key="3">
    <source>
        <dbReference type="SAM" id="Coils"/>
    </source>
</evidence>
<dbReference type="EMBL" id="CAJVPV010055858">
    <property type="protein sequence ID" value="CAG8785013.1"/>
    <property type="molecule type" value="Genomic_DNA"/>
</dbReference>
<comment type="caution">
    <text evidence="6">The sequence shown here is derived from an EMBL/GenBank/DDBJ whole genome shotgun (WGS) entry which is preliminary data.</text>
</comment>
<protein>
    <submittedName>
        <fullName evidence="6">4721_t:CDS:1</fullName>
    </submittedName>
</protein>
<gene>
    <name evidence="6" type="ORF">AMORRO_LOCUS17637</name>
</gene>
<keyword evidence="7" id="KW-1185">Reference proteome</keyword>
<evidence type="ECO:0000313" key="7">
    <source>
        <dbReference type="Proteomes" id="UP000789342"/>
    </source>
</evidence>
<organism evidence="6 7">
    <name type="scientific">Acaulospora morrowiae</name>
    <dbReference type="NCBI Taxonomy" id="94023"/>
    <lineage>
        <taxon>Eukaryota</taxon>
        <taxon>Fungi</taxon>
        <taxon>Fungi incertae sedis</taxon>
        <taxon>Mucoromycota</taxon>
        <taxon>Glomeromycotina</taxon>
        <taxon>Glomeromycetes</taxon>
        <taxon>Diversisporales</taxon>
        <taxon>Acaulosporaceae</taxon>
        <taxon>Acaulospora</taxon>
    </lineage>
</organism>
<dbReference type="GO" id="GO:0005634">
    <property type="term" value="C:nucleus"/>
    <property type="evidence" value="ECO:0007669"/>
    <property type="project" value="UniProtKB-SubCell"/>
</dbReference>
<comment type="subcellular location">
    <subcellularLocation>
        <location evidence="1">Nucleus</location>
    </subcellularLocation>
</comment>
<accession>A0A9N9JJC7</accession>
<dbReference type="InterPro" id="IPR012916">
    <property type="entry name" value="RED_N"/>
</dbReference>
<dbReference type="InterPro" id="IPR039896">
    <property type="entry name" value="Red-like"/>
</dbReference>
<proteinExistence type="predicted"/>
<feature type="region of interest" description="Disordered" evidence="4">
    <location>
        <begin position="8"/>
        <end position="44"/>
    </location>
</feature>
<dbReference type="AlphaFoldDB" id="A0A9N9JJC7"/>
<evidence type="ECO:0000256" key="4">
    <source>
        <dbReference type="SAM" id="MobiDB-lite"/>
    </source>
</evidence>
<dbReference type="Pfam" id="PF07808">
    <property type="entry name" value="RED_N"/>
    <property type="match status" value="1"/>
</dbReference>
<evidence type="ECO:0000256" key="1">
    <source>
        <dbReference type="ARBA" id="ARBA00004123"/>
    </source>
</evidence>
<evidence type="ECO:0000313" key="6">
    <source>
        <dbReference type="EMBL" id="CAG8785013.1"/>
    </source>
</evidence>
<sequence length="225" mass="25653">IHMTVLHSSRFRKTESSDADANDNKYRDRAAERRTGANPDYQDTEQILKALNNSEELEAKLVYEQSKYLGGDTEHTHLVKGLDYALLAKVRSEINREGEDIKEERDEELDAALERIKEETLETPRINSRLARAVYDIIMKDSKKKPPKVNELFVTGRMAYVFEMADEKGRYGDAFAIPTTVIRSKADISDYAGTDKSTNDLVIEKISRVMAYVRKSGGVENKEKK</sequence>
<feature type="domain" description="RED-like N-terminal" evidence="5">
    <location>
        <begin position="11"/>
        <end position="224"/>
    </location>
</feature>
<reference evidence="6" key="1">
    <citation type="submission" date="2021-06" db="EMBL/GenBank/DDBJ databases">
        <authorList>
            <person name="Kallberg Y."/>
            <person name="Tangrot J."/>
            <person name="Rosling A."/>
        </authorList>
    </citation>
    <scope>NUCLEOTIDE SEQUENCE</scope>
    <source>
        <strain evidence="6">CL551</strain>
    </source>
</reference>
<feature type="coiled-coil region" evidence="3">
    <location>
        <begin position="87"/>
        <end position="122"/>
    </location>
</feature>
<name>A0A9N9JJC7_9GLOM</name>
<evidence type="ECO:0000259" key="5">
    <source>
        <dbReference type="Pfam" id="PF07808"/>
    </source>
</evidence>
<evidence type="ECO:0000256" key="2">
    <source>
        <dbReference type="ARBA" id="ARBA00023242"/>
    </source>
</evidence>